<keyword evidence="2" id="KW-1185">Reference proteome</keyword>
<reference evidence="1 2" key="1">
    <citation type="journal article" date="2019" name="Int. J. Syst. Evol. Microbiol.">
        <title>The Global Catalogue of Microorganisms (GCM) 10K type strain sequencing project: providing services to taxonomists for standard genome sequencing and annotation.</title>
        <authorList>
            <consortium name="The Broad Institute Genomics Platform"/>
            <consortium name="The Broad Institute Genome Sequencing Center for Infectious Disease"/>
            <person name="Wu L."/>
            <person name="Ma J."/>
        </authorList>
    </citation>
    <scope>NUCLEOTIDE SEQUENCE [LARGE SCALE GENOMIC DNA]</scope>
    <source>
        <strain evidence="1 2">JCM 10425</strain>
    </source>
</reference>
<protein>
    <submittedName>
        <fullName evidence="1">Protein phosphatase 2C domain-containing protein</fullName>
    </submittedName>
</protein>
<proteinExistence type="predicted"/>
<evidence type="ECO:0000313" key="2">
    <source>
        <dbReference type="Proteomes" id="UP001500967"/>
    </source>
</evidence>
<evidence type="ECO:0000313" key="1">
    <source>
        <dbReference type="EMBL" id="GAA0255679.1"/>
    </source>
</evidence>
<dbReference type="Proteomes" id="UP001500967">
    <property type="component" value="Unassembled WGS sequence"/>
</dbReference>
<organism evidence="1 2">
    <name type="scientific">Cryptosporangium japonicum</name>
    <dbReference type="NCBI Taxonomy" id="80872"/>
    <lineage>
        <taxon>Bacteria</taxon>
        <taxon>Bacillati</taxon>
        <taxon>Actinomycetota</taxon>
        <taxon>Actinomycetes</taxon>
        <taxon>Cryptosporangiales</taxon>
        <taxon>Cryptosporangiaceae</taxon>
        <taxon>Cryptosporangium</taxon>
    </lineage>
</organism>
<dbReference type="InterPro" id="IPR036457">
    <property type="entry name" value="PPM-type-like_dom_sf"/>
</dbReference>
<dbReference type="Gene3D" id="3.60.40.10">
    <property type="entry name" value="PPM-type phosphatase domain"/>
    <property type="match status" value="1"/>
</dbReference>
<comment type="caution">
    <text evidence="1">The sequence shown here is derived from an EMBL/GenBank/DDBJ whole genome shotgun (WGS) entry which is preliminary data.</text>
</comment>
<gene>
    <name evidence="1" type="ORF">GCM10009539_46130</name>
</gene>
<sequence length="283" mass="29554">MRVSFATQPAPGVANEDYVLAIPGLVCVLDGVTAPPELETGCVHGTPWYVRRLAARLALAHSANPSGDLGGLLSVAIADVRADHGGLCDLRHPGTPSSTVCMLRADEKQADWLVLSDSPLVLDHAGAVEVVTDHRLRQTSTRERRAVAAGTAPVGTPEHRAQVLALVEAQRPYRNQPGGYWLAAATPEAGQHAVTGSSPTAGPSRLSRAALLTDGASRAVDVFGLYNWTGLMNRAEVAGPAAVIDDVRNAEALDLLGEQHPRGKAHDDATAALAIFSAPEGKS</sequence>
<dbReference type="EMBL" id="BAAAGX010000017">
    <property type="protein sequence ID" value="GAA0255679.1"/>
    <property type="molecule type" value="Genomic_DNA"/>
</dbReference>
<name>A0ABN0UMS6_9ACTN</name>
<accession>A0ABN0UMS6</accession>